<organism evidence="3 4">
    <name type="scientific">Ruegeria marina</name>
    <dbReference type="NCBI Taxonomy" id="639004"/>
    <lineage>
        <taxon>Bacteria</taxon>
        <taxon>Pseudomonadati</taxon>
        <taxon>Pseudomonadota</taxon>
        <taxon>Alphaproteobacteria</taxon>
        <taxon>Rhodobacterales</taxon>
        <taxon>Roseobacteraceae</taxon>
        <taxon>Ruegeria</taxon>
    </lineage>
</organism>
<dbReference type="Proteomes" id="UP000199628">
    <property type="component" value="Unassembled WGS sequence"/>
</dbReference>
<dbReference type="PANTHER" id="PTHR33121:SF79">
    <property type="entry name" value="CYCLIC DI-GMP PHOSPHODIESTERASE PDED-RELATED"/>
    <property type="match status" value="1"/>
</dbReference>
<dbReference type="Pfam" id="PF00563">
    <property type="entry name" value="EAL"/>
    <property type="match status" value="1"/>
</dbReference>
<dbReference type="InterPro" id="IPR001633">
    <property type="entry name" value="EAL_dom"/>
</dbReference>
<dbReference type="SUPFAM" id="SSF141868">
    <property type="entry name" value="EAL domain-like"/>
    <property type="match status" value="1"/>
</dbReference>
<dbReference type="STRING" id="639004.SAMN04488239_103144"/>
<dbReference type="RefSeq" id="WP_245706371.1">
    <property type="nucleotide sequence ID" value="NZ_FMZV01000003.1"/>
</dbReference>
<sequence>MTSFSKRREKMADLPPGSESPLSAAVSGRDRSAVAMATEAVRHGDCMLAYQPVLQAHPPHAVAFWEGFLRVLDETGRQIPARDFMPQVENTEIGRELDRIALDTGLRALRKKPDIRLSINMSARSIGFHSWMQTLDQHLSRDPALGERLILEINQTSAMAMPELVIDFMDRLQPRGIAFALDDFGDGPIDFNAFRDFFFDAVKIDGRFVRGVSGHRGNQAIVRTLVALAREFEMLVVAESVETEADAGFLVATGVDCLQGFLCGAPSVSPKWDRKPVNPARKANA</sequence>
<reference evidence="4" key="1">
    <citation type="submission" date="2016-10" db="EMBL/GenBank/DDBJ databases">
        <authorList>
            <person name="Varghese N."/>
            <person name="Submissions S."/>
        </authorList>
    </citation>
    <scope>NUCLEOTIDE SEQUENCE [LARGE SCALE GENOMIC DNA]</scope>
    <source>
        <strain evidence="4">CGMCC 1.9108</strain>
    </source>
</reference>
<dbReference type="SMART" id="SM00052">
    <property type="entry name" value="EAL"/>
    <property type="match status" value="1"/>
</dbReference>
<dbReference type="PROSITE" id="PS50883">
    <property type="entry name" value="EAL"/>
    <property type="match status" value="1"/>
</dbReference>
<protein>
    <submittedName>
        <fullName evidence="3">EAL domain, c-di-GMP-specific phosphodiesterase class I (Or its enzymatically inactive variant)</fullName>
    </submittedName>
</protein>
<dbReference type="GO" id="GO:0071111">
    <property type="term" value="F:cyclic-guanylate-specific phosphodiesterase activity"/>
    <property type="evidence" value="ECO:0007669"/>
    <property type="project" value="InterPro"/>
</dbReference>
<evidence type="ECO:0000259" key="2">
    <source>
        <dbReference type="PROSITE" id="PS50883"/>
    </source>
</evidence>
<evidence type="ECO:0000256" key="1">
    <source>
        <dbReference type="SAM" id="MobiDB-lite"/>
    </source>
</evidence>
<accession>A0A1G6NLH7</accession>
<evidence type="ECO:0000313" key="4">
    <source>
        <dbReference type="Proteomes" id="UP000199628"/>
    </source>
</evidence>
<dbReference type="InterPro" id="IPR035919">
    <property type="entry name" value="EAL_sf"/>
</dbReference>
<name>A0A1G6NLH7_9RHOB</name>
<dbReference type="CDD" id="cd01948">
    <property type="entry name" value="EAL"/>
    <property type="match status" value="1"/>
</dbReference>
<feature type="domain" description="EAL" evidence="2">
    <location>
        <begin position="30"/>
        <end position="280"/>
    </location>
</feature>
<keyword evidence="4" id="KW-1185">Reference proteome</keyword>
<dbReference type="AlphaFoldDB" id="A0A1G6NLH7"/>
<dbReference type="InterPro" id="IPR050706">
    <property type="entry name" value="Cyclic-di-GMP_PDE-like"/>
</dbReference>
<dbReference type="EMBL" id="FMZV01000003">
    <property type="protein sequence ID" value="SDC68035.1"/>
    <property type="molecule type" value="Genomic_DNA"/>
</dbReference>
<dbReference type="Gene3D" id="3.20.20.450">
    <property type="entry name" value="EAL domain"/>
    <property type="match status" value="1"/>
</dbReference>
<gene>
    <name evidence="3" type="ORF">SAMN04488239_103144</name>
</gene>
<evidence type="ECO:0000313" key="3">
    <source>
        <dbReference type="EMBL" id="SDC68035.1"/>
    </source>
</evidence>
<dbReference type="PANTHER" id="PTHR33121">
    <property type="entry name" value="CYCLIC DI-GMP PHOSPHODIESTERASE PDEF"/>
    <property type="match status" value="1"/>
</dbReference>
<proteinExistence type="predicted"/>
<feature type="region of interest" description="Disordered" evidence="1">
    <location>
        <begin position="1"/>
        <end position="28"/>
    </location>
</feature>